<dbReference type="EMBL" id="MCZF01000204">
    <property type="protein sequence ID" value="PMM47707.1"/>
    <property type="molecule type" value="Genomic_DNA"/>
</dbReference>
<reference evidence="2 5" key="4">
    <citation type="submission" date="2019-09" db="EMBL/GenBank/DDBJ databases">
        <title>Draft genome sequencing and comparative genomics of hatchery-associated Vibrios.</title>
        <authorList>
            <person name="Kehlet-Delgado H."/>
            <person name="Mueller R.S."/>
        </authorList>
    </citation>
    <scope>NUCLEOTIDE SEQUENCE [LARGE SCALE GENOMIC DNA]</scope>
    <source>
        <strain evidence="2 5">99-70-13A3</strain>
    </source>
</reference>
<feature type="transmembrane region" description="Helical" evidence="1">
    <location>
        <begin position="6"/>
        <end position="23"/>
    </location>
</feature>
<evidence type="ECO:0000256" key="1">
    <source>
        <dbReference type="SAM" id="Phobius"/>
    </source>
</evidence>
<proteinExistence type="predicted"/>
<evidence type="ECO:0000313" key="5">
    <source>
        <dbReference type="Proteomes" id="UP000519158"/>
    </source>
</evidence>
<evidence type="ECO:0000313" key="2">
    <source>
        <dbReference type="EMBL" id="NOJ14596.1"/>
    </source>
</evidence>
<keyword evidence="1" id="KW-0472">Membrane</keyword>
<organism evidence="3 4">
    <name type="scientific">Vibrio splendidus</name>
    <dbReference type="NCBI Taxonomy" id="29497"/>
    <lineage>
        <taxon>Bacteria</taxon>
        <taxon>Pseudomonadati</taxon>
        <taxon>Pseudomonadota</taxon>
        <taxon>Gammaproteobacteria</taxon>
        <taxon>Vibrionales</taxon>
        <taxon>Vibrionaceae</taxon>
        <taxon>Vibrio</taxon>
    </lineage>
</organism>
<feature type="transmembrane region" description="Helical" evidence="1">
    <location>
        <begin position="35"/>
        <end position="64"/>
    </location>
</feature>
<evidence type="ECO:0000313" key="4">
    <source>
        <dbReference type="Proteomes" id="UP000235533"/>
    </source>
</evidence>
<dbReference type="Proteomes" id="UP000235533">
    <property type="component" value="Unassembled WGS sequence"/>
</dbReference>
<reference evidence="4" key="1">
    <citation type="submission" date="2016-07" db="EMBL/GenBank/DDBJ databases">
        <title>Nontailed viruses are major unrecognized killers of bacteria in the ocean.</title>
        <authorList>
            <person name="Kauffman K."/>
            <person name="Hussain F."/>
            <person name="Yang J."/>
            <person name="Arevalo P."/>
            <person name="Brown J."/>
            <person name="Cutler M."/>
            <person name="Kelly L."/>
            <person name="Polz M.F."/>
        </authorList>
    </citation>
    <scope>NUCLEOTIDE SEQUENCE [LARGE SCALE GENOMIC DNA]</scope>
    <source>
        <strain evidence="4">10N.261.48.B5</strain>
    </source>
</reference>
<comment type="caution">
    <text evidence="3">The sequence shown here is derived from an EMBL/GenBank/DDBJ whole genome shotgun (WGS) entry which is preliminary data.</text>
</comment>
<reference evidence="3" key="3">
    <citation type="journal article" date="2018" name="Nature">
        <title>A major lineage of non-tailed dsDNA viruses as unrecognized killers of marine bacteria.</title>
        <authorList>
            <person name="Kauffman K.M."/>
            <person name="Hussain F.A."/>
            <person name="Yang J."/>
            <person name="Arevalo P."/>
            <person name="Brown J.M."/>
            <person name="Chang W.K."/>
            <person name="VanInsberghe D."/>
            <person name="Elsherbini J."/>
            <person name="Sharma R.S."/>
            <person name="Cutler M.B."/>
            <person name="Kelly L."/>
            <person name="Polz M.F."/>
        </authorList>
    </citation>
    <scope>NUCLEOTIDE SEQUENCE</scope>
    <source>
        <strain evidence="3">10N.261.48.B5</strain>
    </source>
</reference>
<protein>
    <submittedName>
        <fullName evidence="3">Uncharacterized protein</fullName>
    </submittedName>
</protein>
<dbReference type="AlphaFoldDB" id="A0A2N7JPG8"/>
<keyword evidence="1" id="KW-0812">Transmembrane</keyword>
<keyword evidence="1" id="KW-1133">Transmembrane helix</keyword>
<dbReference type="Proteomes" id="UP000519158">
    <property type="component" value="Unassembled WGS sequence"/>
</dbReference>
<accession>A0A2N7JPG8</accession>
<dbReference type="EMBL" id="VTXL01000016">
    <property type="protein sequence ID" value="NOJ14596.1"/>
    <property type="molecule type" value="Genomic_DNA"/>
</dbReference>
<evidence type="ECO:0000313" key="3">
    <source>
        <dbReference type="EMBL" id="PMM47707.1"/>
    </source>
</evidence>
<feature type="transmembrane region" description="Helical" evidence="1">
    <location>
        <begin position="76"/>
        <end position="98"/>
    </location>
</feature>
<name>A0A2N7JPG8_VIBSP</name>
<gene>
    <name evidence="3" type="ORF">BCT54_25070</name>
    <name evidence="2" type="ORF">F0234_17680</name>
</gene>
<dbReference type="RefSeq" id="WP_017073984.1">
    <property type="nucleotide sequence ID" value="NZ_CAWPOP010000008.1"/>
</dbReference>
<reference evidence="3" key="2">
    <citation type="submission" date="2016-07" db="EMBL/GenBank/DDBJ databases">
        <authorList>
            <person name="Wan K."/>
            <person name="Booth B."/>
            <person name="Spirohn K."/>
            <person name="Hao T."/>
            <person name="Hu Y."/>
            <person name="Calderwood M."/>
            <person name="Hill D."/>
            <person name="Mohr S."/>
            <person name="Vidal M."/>
            <person name="Celniker S."/>
            <person name="Perrimon N."/>
        </authorList>
    </citation>
    <scope>NUCLEOTIDE SEQUENCE</scope>
    <source>
        <strain evidence="3">10N.261.48.B5</strain>
    </source>
</reference>
<sequence>MGIEALAFVMDALITACCMYIASKMSFVVADFKSLLTIAVIVALVSLIPTVGWVLGLILFVFLLGKATHSSIGDCIWVVVFTKVVSMAAFLIFGRLFIQ</sequence>